<dbReference type="InterPro" id="IPR027417">
    <property type="entry name" value="P-loop_NTPase"/>
</dbReference>
<gene>
    <name evidence="1" type="ORF">BHYA_0048g00530</name>
</gene>
<reference evidence="1 2" key="1">
    <citation type="submission" date="2017-12" db="EMBL/GenBank/DDBJ databases">
        <title>Comparative genomics of Botrytis spp.</title>
        <authorList>
            <person name="Valero-Jimenez C.A."/>
            <person name="Tapia P."/>
            <person name="Veloso J."/>
            <person name="Silva-Moreno E."/>
            <person name="Staats M."/>
            <person name="Valdes J.H."/>
            <person name="Van Kan J.A.L."/>
        </authorList>
    </citation>
    <scope>NUCLEOTIDE SEQUENCE [LARGE SCALE GENOMIC DNA]</scope>
    <source>
        <strain evidence="1 2">Bh0001</strain>
    </source>
</reference>
<evidence type="ECO:0000313" key="2">
    <source>
        <dbReference type="Proteomes" id="UP000297814"/>
    </source>
</evidence>
<dbReference type="PANTHER" id="PTHR39697:SF2">
    <property type="entry name" value="CYANOVIRIN-N DOMAIN-CONTAINING PROTEIN"/>
    <property type="match status" value="1"/>
</dbReference>
<accession>A0A4Z1GTT9</accession>
<name>A0A4Z1GTT9_9HELO</name>
<dbReference type="Gene3D" id="3.40.50.300">
    <property type="entry name" value="P-loop containing nucleotide triphosphate hydrolases"/>
    <property type="match status" value="1"/>
</dbReference>
<dbReference type="Proteomes" id="UP000297814">
    <property type="component" value="Unassembled WGS sequence"/>
</dbReference>
<protein>
    <submittedName>
        <fullName evidence="1">Uncharacterized protein</fullName>
    </submittedName>
</protein>
<dbReference type="PANTHER" id="PTHR39697">
    <property type="entry name" value="RICIN B LECTIN DOMAIN-CONTAINING PROTEIN-RELATED"/>
    <property type="match status" value="1"/>
</dbReference>
<dbReference type="AlphaFoldDB" id="A0A4Z1GTT9"/>
<dbReference type="EMBL" id="PQXK01000048">
    <property type="protein sequence ID" value="TGO39788.1"/>
    <property type="molecule type" value="Genomic_DNA"/>
</dbReference>
<sequence length="329" mass="36871">MNPSKSLHVDELIAKLQKYGLEREESLPHLIISGDLSDIGGSGPKDCKLRTPLFSTEIVLRQSEISSLTVRLIPDFSRPTSQKSEIKSFQMSLAHIGELPNAVRMADAVVYMFLDAKNLPDKTPWKDVLRIEIEGPLQPNLTLLDIPSLLANISKVETGYEEDNAASIAETTSFTTGSNTPTHTLMTEDFMSRRRSLSHDTVPHAGKTFMIRDRDHGGVITLKEGVLQISPHVPRAGGCHWTCIERDGWFGFRNCVSGQFFGHDGKRKFHCKVTHHRNNEWFCTRAHPSGGHLLLMLHGDKFRQMKIGNDKTELVETDGEGTAWDFIEV</sequence>
<organism evidence="1 2">
    <name type="scientific">Botrytis hyacinthi</name>
    <dbReference type="NCBI Taxonomy" id="278943"/>
    <lineage>
        <taxon>Eukaryota</taxon>
        <taxon>Fungi</taxon>
        <taxon>Dikarya</taxon>
        <taxon>Ascomycota</taxon>
        <taxon>Pezizomycotina</taxon>
        <taxon>Leotiomycetes</taxon>
        <taxon>Helotiales</taxon>
        <taxon>Sclerotiniaceae</taxon>
        <taxon>Botrytis</taxon>
    </lineage>
</organism>
<comment type="caution">
    <text evidence="1">The sequence shown here is derived from an EMBL/GenBank/DDBJ whole genome shotgun (WGS) entry which is preliminary data.</text>
</comment>
<evidence type="ECO:0000313" key="1">
    <source>
        <dbReference type="EMBL" id="TGO39788.1"/>
    </source>
</evidence>
<proteinExistence type="predicted"/>
<keyword evidence="2" id="KW-1185">Reference proteome</keyword>